<dbReference type="InterPro" id="IPR000551">
    <property type="entry name" value="MerR-type_HTH_dom"/>
</dbReference>
<evidence type="ECO:0000256" key="1">
    <source>
        <dbReference type="SAM" id="Coils"/>
    </source>
</evidence>
<feature type="coiled-coil region" evidence="1">
    <location>
        <begin position="118"/>
        <end position="165"/>
    </location>
</feature>
<feature type="domain" description="HTH merR-type" evidence="2">
    <location>
        <begin position="8"/>
        <end position="77"/>
    </location>
</feature>
<protein>
    <submittedName>
        <fullName evidence="3">MerR family transcriptional regulator</fullName>
    </submittedName>
</protein>
<gene>
    <name evidence="3" type="ORF">ACFSBH_16265</name>
</gene>
<evidence type="ECO:0000313" key="4">
    <source>
        <dbReference type="Proteomes" id="UP001597221"/>
    </source>
</evidence>
<dbReference type="Pfam" id="PF13411">
    <property type="entry name" value="MerR_1"/>
    <property type="match status" value="1"/>
</dbReference>
<accession>A0ABW4HVJ3</accession>
<organism evidence="3 4">
    <name type="scientific">Oceanobacillus luteolus</name>
    <dbReference type="NCBI Taxonomy" id="1274358"/>
    <lineage>
        <taxon>Bacteria</taxon>
        <taxon>Bacillati</taxon>
        <taxon>Bacillota</taxon>
        <taxon>Bacilli</taxon>
        <taxon>Bacillales</taxon>
        <taxon>Bacillaceae</taxon>
        <taxon>Oceanobacillus</taxon>
    </lineage>
</organism>
<dbReference type="Gene3D" id="1.10.1660.10">
    <property type="match status" value="1"/>
</dbReference>
<comment type="caution">
    <text evidence="3">The sequence shown here is derived from an EMBL/GenBank/DDBJ whole genome shotgun (WGS) entry which is preliminary data.</text>
</comment>
<reference evidence="4" key="1">
    <citation type="journal article" date="2019" name="Int. J. Syst. Evol. Microbiol.">
        <title>The Global Catalogue of Microorganisms (GCM) 10K type strain sequencing project: providing services to taxonomists for standard genome sequencing and annotation.</title>
        <authorList>
            <consortium name="The Broad Institute Genomics Platform"/>
            <consortium name="The Broad Institute Genome Sequencing Center for Infectious Disease"/>
            <person name="Wu L."/>
            <person name="Ma J."/>
        </authorList>
    </citation>
    <scope>NUCLEOTIDE SEQUENCE [LARGE SCALE GENOMIC DNA]</scope>
    <source>
        <strain evidence="4">CGMCC 1.12376</strain>
    </source>
</reference>
<dbReference type="InterPro" id="IPR009061">
    <property type="entry name" value="DNA-bd_dom_put_sf"/>
</dbReference>
<keyword evidence="1" id="KW-0175">Coiled coil</keyword>
<keyword evidence="4" id="KW-1185">Reference proteome</keyword>
<name>A0ABW4HVJ3_9BACI</name>
<evidence type="ECO:0000259" key="2">
    <source>
        <dbReference type="Pfam" id="PF13411"/>
    </source>
</evidence>
<dbReference type="EMBL" id="JBHUDE010000150">
    <property type="protein sequence ID" value="MFD1609172.1"/>
    <property type="molecule type" value="Genomic_DNA"/>
</dbReference>
<sequence length="194" mass="23415">MNGMNEWMPISQVSQKVNIPPETVRRYARQYGSYLAMKRGEKKAYLIHESSLDTIKRIRTLLEQGHQHGQVKLLLRNEYEANVHIEKEEAERDQHLSKQMMKEVHMLVDQNKKLMKLMTEMHERMNVYEEILEQQQQLAVTSEQVDETMKEQRDYERKRDEYLLKTMNEMQEKRKESANPREKNKLFTKLFKLS</sequence>
<proteinExistence type="predicted"/>
<dbReference type="Proteomes" id="UP001597221">
    <property type="component" value="Unassembled WGS sequence"/>
</dbReference>
<dbReference type="RefSeq" id="WP_379598602.1">
    <property type="nucleotide sequence ID" value="NZ_JBHUDE010000150.1"/>
</dbReference>
<evidence type="ECO:0000313" key="3">
    <source>
        <dbReference type="EMBL" id="MFD1609172.1"/>
    </source>
</evidence>
<dbReference type="SUPFAM" id="SSF46955">
    <property type="entry name" value="Putative DNA-binding domain"/>
    <property type="match status" value="1"/>
</dbReference>